<dbReference type="KEGG" id="dat:HRM2_25510"/>
<evidence type="ECO:0000259" key="2">
    <source>
        <dbReference type="Pfam" id="PF00717"/>
    </source>
</evidence>
<keyword evidence="4" id="KW-1185">Reference proteome</keyword>
<feature type="domain" description="Peptidase S24/S26A/S26B/S26C" evidence="2">
    <location>
        <begin position="21"/>
        <end position="111"/>
    </location>
</feature>
<organism evidence="3 4">
    <name type="scientific">Desulforapulum autotrophicum (strain ATCC 43914 / DSM 3382 / VKM B-1955 / HRM2)</name>
    <name type="common">Desulfobacterium autotrophicum</name>
    <dbReference type="NCBI Taxonomy" id="177437"/>
    <lineage>
        <taxon>Bacteria</taxon>
        <taxon>Pseudomonadati</taxon>
        <taxon>Thermodesulfobacteriota</taxon>
        <taxon>Desulfobacteria</taxon>
        <taxon>Desulfobacterales</taxon>
        <taxon>Desulfobacteraceae</taxon>
        <taxon>Desulforapulum</taxon>
    </lineage>
</organism>
<feature type="transmembrane region" description="Helical" evidence="1">
    <location>
        <begin position="128"/>
        <end position="154"/>
    </location>
</feature>
<dbReference type="InterPro" id="IPR036286">
    <property type="entry name" value="LexA/Signal_pep-like_sf"/>
</dbReference>
<evidence type="ECO:0000256" key="1">
    <source>
        <dbReference type="SAM" id="Phobius"/>
    </source>
</evidence>
<evidence type="ECO:0000313" key="4">
    <source>
        <dbReference type="Proteomes" id="UP000000442"/>
    </source>
</evidence>
<keyword evidence="1" id="KW-0472">Membrane</keyword>
<keyword evidence="1" id="KW-1133">Transmembrane helix</keyword>
<protein>
    <submittedName>
        <fullName evidence="3">Signal sequence peptidase</fullName>
    </submittedName>
</protein>
<dbReference type="Gene3D" id="2.10.109.10">
    <property type="entry name" value="Umud Fragment, subunit A"/>
    <property type="match status" value="1"/>
</dbReference>
<dbReference type="CDD" id="cd06462">
    <property type="entry name" value="Peptidase_S24_S26"/>
    <property type="match status" value="1"/>
</dbReference>
<keyword evidence="1" id="KW-0812">Transmembrane</keyword>
<name>C0QGZ6_DESAH</name>
<evidence type="ECO:0000313" key="3">
    <source>
        <dbReference type="EMBL" id="ACN15645.1"/>
    </source>
</evidence>
<dbReference type="EMBL" id="CP001087">
    <property type="protein sequence ID" value="ACN15645.1"/>
    <property type="molecule type" value="Genomic_DNA"/>
</dbReference>
<dbReference type="Proteomes" id="UP000000442">
    <property type="component" value="Chromosome"/>
</dbReference>
<dbReference type="OrthoDB" id="8448202at2"/>
<reference evidence="3 4" key="1">
    <citation type="journal article" date="2009" name="Environ. Microbiol.">
        <title>Genome sequence of Desulfobacterium autotrophicum HRM2, a marine sulfate reducer oxidizing organic carbon completely to carbon dioxide.</title>
        <authorList>
            <person name="Strittmatter A.W."/>
            <person name="Liesegang H."/>
            <person name="Rabus R."/>
            <person name="Decker I."/>
            <person name="Amann J."/>
            <person name="Andres S."/>
            <person name="Henne A."/>
            <person name="Fricke W.F."/>
            <person name="Martinez-Arias R."/>
            <person name="Bartels D."/>
            <person name="Goesmann A."/>
            <person name="Krause L."/>
            <person name="Puehler A."/>
            <person name="Klenk H.P."/>
            <person name="Richter M."/>
            <person name="Schuler M."/>
            <person name="Gloeckner F.O."/>
            <person name="Meyerdierks A."/>
            <person name="Gottschalk G."/>
            <person name="Amann R."/>
        </authorList>
    </citation>
    <scope>NUCLEOTIDE SEQUENCE [LARGE SCALE GENOMIC DNA]</scope>
    <source>
        <strain evidence="4">ATCC 43914 / DSM 3382 / HRM2</strain>
    </source>
</reference>
<dbReference type="HOGENOM" id="CLU_1501170_0_0_7"/>
<dbReference type="Pfam" id="PF00717">
    <property type="entry name" value="Peptidase_S24"/>
    <property type="match status" value="1"/>
</dbReference>
<proteinExistence type="predicted"/>
<dbReference type="STRING" id="177437.HRM2_25510"/>
<gene>
    <name evidence="3" type="ordered locus">HRM2_25510</name>
</gene>
<dbReference type="InterPro" id="IPR015927">
    <property type="entry name" value="Peptidase_S24_S26A/B/C"/>
</dbReference>
<dbReference type="SUPFAM" id="SSF51306">
    <property type="entry name" value="LexA/Signal peptidase"/>
    <property type="match status" value="1"/>
</dbReference>
<dbReference type="eggNOG" id="COG0681">
    <property type="taxonomic scope" value="Bacteria"/>
</dbReference>
<accession>C0QGZ6</accession>
<dbReference type="AlphaFoldDB" id="C0QGZ6"/>
<dbReference type="RefSeq" id="WP_015904409.1">
    <property type="nucleotide sequence ID" value="NC_012108.1"/>
</dbReference>
<sequence>MKLKKVQLISNASLGLLIKDVVEKKCAIRIKATGCSMRPSILSNDIITISPYLNLSSSTGDIAAFIHPATGRVLVHRIIKENGSFMFKGDNRISKDGWVDQNNILGFVGKVQRGEKVFLFEPGKEKQYIIWLSRLNIFFAISLFAKISGTLFALHKTRKTIKGARLWKKIKNLSGRNRN</sequence>